<reference evidence="2" key="2">
    <citation type="submission" date="2015-03" db="EMBL/GenBank/DDBJ databases">
        <authorList>
            <person name="Chow C.-E.T."/>
            <person name="Winget D.M."/>
            <person name="White R.A.III."/>
            <person name="Hallam S.J."/>
            <person name="Suttle C.A."/>
        </authorList>
    </citation>
    <scope>NUCLEOTIDE SEQUENCE</scope>
    <source>
        <strain evidence="2">Anoxic2_5</strain>
    </source>
</reference>
<accession>A0A0F7L5B6</accession>
<evidence type="ECO:0000256" key="1">
    <source>
        <dbReference type="SAM" id="MobiDB-lite"/>
    </source>
</evidence>
<reference evidence="2" key="1">
    <citation type="journal article" date="2015" name="Front. Microbiol.">
        <title>Combining genomic sequencing methods to explore viral diversity and reveal potential virus-host interactions.</title>
        <authorList>
            <person name="Chow C.E."/>
            <person name="Winget D.M."/>
            <person name="White R.A.III."/>
            <person name="Hallam S.J."/>
            <person name="Suttle C.A."/>
        </authorList>
    </citation>
    <scope>NUCLEOTIDE SEQUENCE</scope>
    <source>
        <strain evidence="2">Anoxic2_5</strain>
    </source>
</reference>
<name>A0A0F7L5B6_9VIRU</name>
<feature type="region of interest" description="Disordered" evidence="1">
    <location>
        <begin position="1"/>
        <end position="75"/>
    </location>
</feature>
<feature type="compositionally biased region" description="Basic and acidic residues" evidence="1">
    <location>
        <begin position="20"/>
        <end position="40"/>
    </location>
</feature>
<proteinExistence type="predicted"/>
<organism evidence="2">
    <name type="scientific">uncultured marine virus</name>
    <dbReference type="NCBI Taxonomy" id="186617"/>
    <lineage>
        <taxon>Viruses</taxon>
        <taxon>environmental samples</taxon>
    </lineage>
</organism>
<sequence length="130" mass="14064">MEQIPTLGLTSHVDGIPDIDLGRERTVQGGPRREPTHPRDVAAVGAQVTVDRPRPDVSGPRHRIRAIGPGTHGDGHGLGYHVAQVVRDVDALINGESKLAALERAQRRRRLAVVHAQGRPAQKVPDDLAR</sequence>
<dbReference type="EMBL" id="KR029589">
    <property type="protein sequence ID" value="AKH47110.1"/>
    <property type="molecule type" value="Genomic_DNA"/>
</dbReference>
<evidence type="ECO:0000313" key="2">
    <source>
        <dbReference type="EMBL" id="AKH47110.1"/>
    </source>
</evidence>
<protein>
    <submittedName>
        <fullName evidence="2">Uncharacterized protein</fullName>
    </submittedName>
</protein>